<name>A0A6J6KS97_9ZZZZ</name>
<accession>A0A6J6KS97</accession>
<gene>
    <name evidence="1" type="ORF">UFOPK2143_01323</name>
</gene>
<dbReference type="AlphaFoldDB" id="A0A6J6KS97"/>
<protein>
    <submittedName>
        <fullName evidence="1">Unannotated protein</fullName>
    </submittedName>
</protein>
<dbReference type="Gene3D" id="1.10.1060.10">
    <property type="entry name" value="Alpha-helical ferredoxin"/>
    <property type="match status" value="1"/>
</dbReference>
<evidence type="ECO:0000313" key="1">
    <source>
        <dbReference type="EMBL" id="CAB4651788.1"/>
    </source>
</evidence>
<proteinExistence type="predicted"/>
<organism evidence="1">
    <name type="scientific">freshwater metagenome</name>
    <dbReference type="NCBI Taxonomy" id="449393"/>
    <lineage>
        <taxon>unclassified sequences</taxon>
        <taxon>metagenomes</taxon>
        <taxon>ecological metagenomes</taxon>
    </lineage>
</organism>
<dbReference type="GO" id="GO:0051536">
    <property type="term" value="F:iron-sulfur cluster binding"/>
    <property type="evidence" value="ECO:0007669"/>
    <property type="project" value="InterPro"/>
</dbReference>
<reference evidence="1" key="1">
    <citation type="submission" date="2020-05" db="EMBL/GenBank/DDBJ databases">
        <authorList>
            <person name="Chiriac C."/>
            <person name="Salcher M."/>
            <person name="Ghai R."/>
            <person name="Kavagutti S V."/>
        </authorList>
    </citation>
    <scope>NUCLEOTIDE SEQUENCE</scope>
</reference>
<sequence>MFFGSCTNYGECQEACPKEIPIDFIAMMNRDFLKSKIKNRKLQGQR</sequence>
<dbReference type="InterPro" id="IPR009051">
    <property type="entry name" value="Helical_ferredxn"/>
</dbReference>
<dbReference type="SUPFAM" id="SSF46548">
    <property type="entry name" value="alpha-helical ferredoxin"/>
    <property type="match status" value="1"/>
</dbReference>
<dbReference type="EMBL" id="CAEZVV010000098">
    <property type="protein sequence ID" value="CAB4651788.1"/>
    <property type="molecule type" value="Genomic_DNA"/>
</dbReference>